<dbReference type="GO" id="GO:0035267">
    <property type="term" value="C:NuA4 histone acetyltransferase complex"/>
    <property type="evidence" value="ECO:0007669"/>
    <property type="project" value="InterPro"/>
</dbReference>
<evidence type="ECO:0000256" key="1">
    <source>
        <dbReference type="ARBA" id="ARBA00004123"/>
    </source>
</evidence>
<keyword evidence="3 7" id="KW-0805">Transcription regulation</keyword>
<dbReference type="GO" id="GO:0005634">
    <property type="term" value="C:nucleus"/>
    <property type="evidence" value="ECO:0007669"/>
    <property type="project" value="UniProtKB-SubCell"/>
</dbReference>
<evidence type="ECO:0000256" key="4">
    <source>
        <dbReference type="ARBA" id="ARBA00023163"/>
    </source>
</evidence>
<feature type="compositionally biased region" description="Low complexity" evidence="8">
    <location>
        <begin position="750"/>
        <end position="765"/>
    </location>
</feature>
<comment type="function">
    <text evidence="6">Component of the NuA4 histone acetyltransferase complex which is involved in transcriptional activation of selected genes principally by acetylation of nucleosomal histone H4 and H2A. The NuA4 complex is also involved in DNA repair. Involved in gene silencing by neighboring heterochromatin, blockage of the silencing spreading along the chromosome, and required for cell cycle progression through G2/M.</text>
</comment>
<proteinExistence type="inferred from homology"/>
<keyword evidence="4 7" id="KW-0804">Transcription</keyword>
<feature type="region of interest" description="Disordered" evidence="8">
    <location>
        <begin position="1"/>
        <end position="21"/>
    </location>
</feature>
<feature type="compositionally biased region" description="Polar residues" evidence="8">
    <location>
        <begin position="1011"/>
        <end position="1021"/>
    </location>
</feature>
<protein>
    <recommendedName>
        <fullName evidence="7">Enhancer of polycomb-like protein</fullName>
    </recommendedName>
</protein>
<feature type="region of interest" description="Disordered" evidence="8">
    <location>
        <begin position="482"/>
        <end position="502"/>
    </location>
</feature>
<feature type="region of interest" description="Disordered" evidence="8">
    <location>
        <begin position="919"/>
        <end position="961"/>
    </location>
</feature>
<feature type="region of interest" description="Disordered" evidence="8">
    <location>
        <begin position="160"/>
        <end position="195"/>
    </location>
</feature>
<evidence type="ECO:0000313" key="11">
    <source>
        <dbReference type="Proteomes" id="UP000559256"/>
    </source>
</evidence>
<accession>A0A8H5CMA4</accession>
<feature type="compositionally biased region" description="Polar residues" evidence="8">
    <location>
        <begin position="845"/>
        <end position="864"/>
    </location>
</feature>
<feature type="compositionally biased region" description="Low complexity" evidence="8">
    <location>
        <begin position="833"/>
        <end position="844"/>
    </location>
</feature>
<comment type="caution">
    <text evidence="10">The sequence shown here is derived from an EMBL/GenBank/DDBJ whole genome shotgun (WGS) entry which is preliminary data.</text>
</comment>
<evidence type="ECO:0000256" key="7">
    <source>
        <dbReference type="RuleBase" id="RU361124"/>
    </source>
</evidence>
<dbReference type="InterPro" id="IPR019542">
    <property type="entry name" value="Enhancer_polycomb-like_N"/>
</dbReference>
<keyword evidence="11" id="KW-1185">Reference proteome</keyword>
<feature type="compositionally biased region" description="Low complexity" evidence="8">
    <location>
        <begin position="993"/>
        <end position="1010"/>
    </location>
</feature>
<comment type="subcellular location">
    <subcellularLocation>
        <location evidence="1 7">Nucleus</location>
    </subcellularLocation>
</comment>
<evidence type="ECO:0000259" key="9">
    <source>
        <dbReference type="Pfam" id="PF10513"/>
    </source>
</evidence>
<evidence type="ECO:0000256" key="8">
    <source>
        <dbReference type="SAM" id="MobiDB-lite"/>
    </source>
</evidence>
<feature type="compositionally biased region" description="Low complexity" evidence="8">
    <location>
        <begin position="171"/>
        <end position="184"/>
    </location>
</feature>
<dbReference type="OrthoDB" id="435275at2759"/>
<dbReference type="PANTHER" id="PTHR14898">
    <property type="entry name" value="ENHANCER OF POLYCOMB"/>
    <property type="match status" value="1"/>
</dbReference>
<evidence type="ECO:0000256" key="6">
    <source>
        <dbReference type="ARBA" id="ARBA00025513"/>
    </source>
</evidence>
<reference evidence="10 11" key="1">
    <citation type="journal article" date="2020" name="ISME J.">
        <title>Uncovering the hidden diversity of litter-decomposition mechanisms in mushroom-forming fungi.</title>
        <authorList>
            <person name="Floudas D."/>
            <person name="Bentzer J."/>
            <person name="Ahren D."/>
            <person name="Johansson T."/>
            <person name="Persson P."/>
            <person name="Tunlid A."/>
        </authorList>
    </citation>
    <scope>NUCLEOTIDE SEQUENCE [LARGE SCALE GENOMIC DNA]</scope>
    <source>
        <strain evidence="10 11">CBS 291.85</strain>
    </source>
</reference>
<feature type="region of interest" description="Disordered" evidence="8">
    <location>
        <begin position="377"/>
        <end position="407"/>
    </location>
</feature>
<feature type="region of interest" description="Disordered" evidence="8">
    <location>
        <begin position="677"/>
        <end position="864"/>
    </location>
</feature>
<sequence>MPRPGPTAASTLRNRNRINNKSRLKIVQGNIDTDPIIPDEDEEKNRLLQSVAGVDQEDANEHHLQAVLSEAALRNHASGRSTRGGEKEKKSVPAAYIPIPDSTGRVENYEDYYPADRWKDPVSYVMFSLTVEESSSAALANGFTYYMDERDKEWLDKNNEEARGEGTSIQGAVSASGTRTSARSAKAKGKEPETTQSVVINEDEFELVMGLFEKLAHENTEFLHHALQHGMAFPPFSDYQETFASPLPPSTFALFSPPPWLPQPHQLVRIARAVYPYWKDRRLERGGHRIIPILNFDEEDKLNESYVCFRRRESKAVRKTRASQVSSSEKLARLRTELNYPLELAKAVLLREQTKLENSKQSEVVWNARARLTELKRQNPTLGDKGDEELLLDKERPSRREGRPGVRIPAKDAQASPTINLRQDSIRPQERSHILHGKVEAILEKQKEFDQPWEDIIDSGYVNTWVPYASRLFKYVAPPNAPSWPSPSEIEDSAPPPKRPVRVRIGRCGRSYVDRRVLARPAVPKLRRRVVFVDSEDEDNDRMDVDEAEIDEESDRRLAERWRYDSDDGPAYGPGGSEEQDRVIVDDYNTGYMKHTMSLFAEQDIQNLSTDPTITKTLSDGRREAVVPFKLGVSLHRNVRYPSVTPGQLQSAPTVAAAMPAIGTPISVAQQVKLHPAPRISGNGGLATVRPVASATSTSPPPPSQQPQVQPRPTVNGAMNGTSRPAMNMPHVDATKSISPDSMGSVTLTASSPPSKSVHVPSASPDAHSQSSCNGAANANGSSDGQATDTNISRPESQQSQHQTSQPPQSNTHVNGVNGHTHLAAYASPQGYSSSPANNSLPNSTVQGYNIPHTNPSSNSALSLQQMQSLKSAFSANPNPQDISVLQQLQQMHARGMQQTNYMHSIYTMQTIQNMKLPPARQTQWSNTQGTTPVNSAPGTSPPRSNSAMNGNAWSVPNATPNLRNAVSVPVRTPSANGTRTGIAVGVNGQLAQQQSRQQQMSPPHRQMSPHTTQVSPHYQG</sequence>
<evidence type="ECO:0000256" key="2">
    <source>
        <dbReference type="ARBA" id="ARBA00008035"/>
    </source>
</evidence>
<feature type="compositionally biased region" description="Polar residues" evidence="8">
    <location>
        <begin position="921"/>
        <end position="961"/>
    </location>
</feature>
<dbReference type="GO" id="GO:0006357">
    <property type="term" value="P:regulation of transcription by RNA polymerase II"/>
    <property type="evidence" value="ECO:0007669"/>
    <property type="project" value="InterPro"/>
</dbReference>
<dbReference type="AlphaFoldDB" id="A0A8H5CMA4"/>
<feature type="compositionally biased region" description="Polar residues" evidence="8">
    <location>
        <begin position="736"/>
        <end position="749"/>
    </location>
</feature>
<evidence type="ECO:0000256" key="3">
    <source>
        <dbReference type="ARBA" id="ARBA00023015"/>
    </source>
</evidence>
<feature type="compositionally biased region" description="Low complexity" evidence="8">
    <location>
        <begin position="797"/>
        <end position="810"/>
    </location>
</feature>
<feature type="compositionally biased region" description="Polar residues" evidence="8">
    <location>
        <begin position="767"/>
        <end position="796"/>
    </location>
</feature>
<dbReference type="Pfam" id="PF10513">
    <property type="entry name" value="EPL1"/>
    <property type="match status" value="1"/>
</dbReference>
<organism evidence="10 11">
    <name type="scientific">Tetrapyrgos nigripes</name>
    <dbReference type="NCBI Taxonomy" id="182062"/>
    <lineage>
        <taxon>Eukaryota</taxon>
        <taxon>Fungi</taxon>
        <taxon>Dikarya</taxon>
        <taxon>Basidiomycota</taxon>
        <taxon>Agaricomycotina</taxon>
        <taxon>Agaricomycetes</taxon>
        <taxon>Agaricomycetidae</taxon>
        <taxon>Agaricales</taxon>
        <taxon>Marasmiineae</taxon>
        <taxon>Marasmiaceae</taxon>
        <taxon>Tetrapyrgos</taxon>
    </lineage>
</organism>
<dbReference type="InterPro" id="IPR024943">
    <property type="entry name" value="Enhancer_polycomb"/>
</dbReference>
<feature type="region of interest" description="Disordered" evidence="8">
    <location>
        <begin position="991"/>
        <end position="1021"/>
    </location>
</feature>
<evidence type="ECO:0000313" key="10">
    <source>
        <dbReference type="EMBL" id="KAF5344088.1"/>
    </source>
</evidence>
<dbReference type="EMBL" id="JAACJM010000129">
    <property type="protein sequence ID" value="KAF5344088.1"/>
    <property type="molecule type" value="Genomic_DNA"/>
</dbReference>
<name>A0A8H5CMA4_9AGAR</name>
<evidence type="ECO:0000256" key="5">
    <source>
        <dbReference type="ARBA" id="ARBA00023242"/>
    </source>
</evidence>
<gene>
    <name evidence="10" type="ORF">D9758_008835</name>
</gene>
<keyword evidence="5 7" id="KW-0539">Nucleus</keyword>
<dbReference type="Proteomes" id="UP000559256">
    <property type="component" value="Unassembled WGS sequence"/>
</dbReference>
<comment type="similarity">
    <text evidence="2 7">Belongs to the enhancer of polycomb family.</text>
</comment>
<feature type="compositionally biased region" description="Basic and acidic residues" evidence="8">
    <location>
        <begin position="391"/>
        <end position="404"/>
    </location>
</feature>
<feature type="domain" description="Enhancer of polycomb-like N-terminal" evidence="9">
    <location>
        <begin position="15"/>
        <end position="214"/>
    </location>
</feature>